<proteinExistence type="predicted"/>
<dbReference type="InterPro" id="IPR029068">
    <property type="entry name" value="Glyas_Bleomycin-R_OHBP_Dase"/>
</dbReference>
<accession>A0ABT4MZS6</accession>
<evidence type="ECO:0000313" key="3">
    <source>
        <dbReference type="Proteomes" id="UP001067235"/>
    </source>
</evidence>
<name>A0ABT4MZS6_GORRU</name>
<reference evidence="2" key="1">
    <citation type="submission" date="2022-12" db="EMBL/GenBank/DDBJ databases">
        <authorList>
            <person name="Krivoruchko A.V."/>
            <person name="Elkin A."/>
        </authorList>
    </citation>
    <scope>NUCLEOTIDE SEQUENCE</scope>
    <source>
        <strain evidence="2">IEGM 1388</strain>
    </source>
</reference>
<organism evidence="2 3">
    <name type="scientific">Gordonia rubripertincta</name>
    <name type="common">Rhodococcus corallinus</name>
    <dbReference type="NCBI Taxonomy" id="36822"/>
    <lineage>
        <taxon>Bacteria</taxon>
        <taxon>Bacillati</taxon>
        <taxon>Actinomycetota</taxon>
        <taxon>Actinomycetes</taxon>
        <taxon>Mycobacteriales</taxon>
        <taxon>Gordoniaceae</taxon>
        <taxon>Gordonia</taxon>
    </lineage>
</organism>
<dbReference type="EMBL" id="JAPWIE010000006">
    <property type="protein sequence ID" value="MCZ4552515.1"/>
    <property type="molecule type" value="Genomic_DNA"/>
</dbReference>
<dbReference type="NCBIfam" id="NF041414">
    <property type="entry name" value="ArsI_CadI_VOC"/>
    <property type="match status" value="1"/>
</dbReference>
<protein>
    <submittedName>
        <fullName evidence="2">ArsI/CadI family heavy metal resistance metalloenzyme</fullName>
    </submittedName>
</protein>
<keyword evidence="3" id="KW-1185">Reference proteome</keyword>
<evidence type="ECO:0000259" key="1">
    <source>
        <dbReference type="PROSITE" id="PS51819"/>
    </source>
</evidence>
<evidence type="ECO:0000313" key="2">
    <source>
        <dbReference type="EMBL" id="MCZ4552515.1"/>
    </source>
</evidence>
<dbReference type="Proteomes" id="UP001067235">
    <property type="component" value="Unassembled WGS sequence"/>
</dbReference>
<dbReference type="SUPFAM" id="SSF54593">
    <property type="entry name" value="Glyoxalase/Bleomycin resistance protein/Dihydroxybiphenyl dioxygenase"/>
    <property type="match status" value="1"/>
</dbReference>
<dbReference type="Gene3D" id="3.10.180.10">
    <property type="entry name" value="2,3-Dihydroxybiphenyl 1,2-Dioxygenase, domain 1"/>
    <property type="match status" value="1"/>
</dbReference>
<dbReference type="PROSITE" id="PS51819">
    <property type="entry name" value="VOC"/>
    <property type="match status" value="1"/>
</dbReference>
<sequence length="163" mass="17276">MSRMQLALNVDDLDQAIEFYSKLFNVAPAKRKPGYANFAVAEPPLKLVLLENPGRGGTINHLGVEVQSSEKVHSEIARLSDEGLFAEEEINATCCFATQDKVWVTGPAGEKWEVYTVLADSDTFGTSPRLLGDNGTESSVCCGSAGGTEAVQTAPGTTSSACC</sequence>
<dbReference type="InterPro" id="IPR037523">
    <property type="entry name" value="VOC_core"/>
</dbReference>
<dbReference type="InterPro" id="IPR052393">
    <property type="entry name" value="Cadmium-induced_rsp"/>
</dbReference>
<comment type="caution">
    <text evidence="2">The sequence shown here is derived from an EMBL/GenBank/DDBJ whole genome shotgun (WGS) entry which is preliminary data.</text>
</comment>
<dbReference type="InterPro" id="IPR004360">
    <property type="entry name" value="Glyas_Fos-R_dOase_dom"/>
</dbReference>
<feature type="domain" description="VOC" evidence="1">
    <location>
        <begin position="2"/>
        <end position="117"/>
    </location>
</feature>
<dbReference type="PANTHER" id="PTHR41294:SF1">
    <property type="entry name" value="CADMIUM-INDUCED PROTEIN CADI"/>
    <property type="match status" value="1"/>
</dbReference>
<dbReference type="PANTHER" id="PTHR41294">
    <property type="entry name" value="CADMIUM-INDUCED PROTEIN CADI"/>
    <property type="match status" value="1"/>
</dbReference>
<gene>
    <name evidence="2" type="ORF">O4213_21175</name>
</gene>
<dbReference type="RefSeq" id="WP_084835583.1">
    <property type="nucleotide sequence ID" value="NZ_JAPWIE010000006.1"/>
</dbReference>
<dbReference type="InterPro" id="IPR049789">
    <property type="entry name" value="ArsI/CadI-like"/>
</dbReference>
<dbReference type="Pfam" id="PF00903">
    <property type="entry name" value="Glyoxalase"/>
    <property type="match status" value="1"/>
</dbReference>